<name>A0AAI8VZP5_9PEZI</name>
<dbReference type="Pfam" id="PF10042">
    <property type="entry name" value="DUF2278"/>
    <property type="match status" value="1"/>
</dbReference>
<dbReference type="AlphaFoldDB" id="A0AAI8VZP5"/>
<evidence type="ECO:0000313" key="2">
    <source>
        <dbReference type="EMBL" id="CAJ2514037.1"/>
    </source>
</evidence>
<organism evidence="2 3">
    <name type="scientific">Anthostomella pinea</name>
    <dbReference type="NCBI Taxonomy" id="933095"/>
    <lineage>
        <taxon>Eukaryota</taxon>
        <taxon>Fungi</taxon>
        <taxon>Dikarya</taxon>
        <taxon>Ascomycota</taxon>
        <taxon>Pezizomycotina</taxon>
        <taxon>Sordariomycetes</taxon>
        <taxon>Xylariomycetidae</taxon>
        <taxon>Xylariales</taxon>
        <taxon>Xylariaceae</taxon>
        <taxon>Anthostomella</taxon>
    </lineage>
</organism>
<accession>A0AAI8VZP5</accession>
<dbReference type="Proteomes" id="UP001295740">
    <property type="component" value="Unassembled WGS sequence"/>
</dbReference>
<evidence type="ECO:0000313" key="3">
    <source>
        <dbReference type="Proteomes" id="UP001295740"/>
    </source>
</evidence>
<gene>
    <name evidence="2" type="ORF">KHLLAP_LOCUS14505</name>
</gene>
<feature type="region of interest" description="Disordered" evidence="1">
    <location>
        <begin position="205"/>
        <end position="232"/>
    </location>
</feature>
<comment type="caution">
    <text evidence="2">The sequence shown here is derived from an EMBL/GenBank/DDBJ whole genome shotgun (WGS) entry which is preliminary data.</text>
</comment>
<dbReference type="EMBL" id="CAUWAG010000020">
    <property type="protein sequence ID" value="CAJ2514037.1"/>
    <property type="molecule type" value="Genomic_DNA"/>
</dbReference>
<sequence length="232" mass="24692">MSSIKDYGVWKGTPTSYTAQTLQQDKTPHVTLKFSDGSGTTREAEINVASTSDDKDLVYWLHRTWNHPITKSLTALPEGFHQVTKTDGAGTNLSLDYIRTKPALLDLSQGRVLPNNEAGANNDILDQLKPILDDAIAAKAVVYCFGSSYETGIHDIHMNQGNDASFGNAVGSDGAVIFHYSGDATTAAHFEAVFLAFADQKVPTNDQTGAPDSGAQPLAQVAKGTASTTTSS</sequence>
<dbReference type="InterPro" id="IPR019268">
    <property type="entry name" value="DUF2278"/>
</dbReference>
<protein>
    <submittedName>
        <fullName evidence="2">Uu.00g021560.m01.CDS01</fullName>
    </submittedName>
</protein>
<reference evidence="2" key="1">
    <citation type="submission" date="2023-10" db="EMBL/GenBank/DDBJ databases">
        <authorList>
            <person name="Hackl T."/>
        </authorList>
    </citation>
    <scope>NUCLEOTIDE SEQUENCE</scope>
</reference>
<evidence type="ECO:0000256" key="1">
    <source>
        <dbReference type="SAM" id="MobiDB-lite"/>
    </source>
</evidence>
<keyword evidence="3" id="KW-1185">Reference proteome</keyword>
<proteinExistence type="predicted"/>